<name>A0A964DX33_9PROT</name>
<dbReference type="PANTHER" id="PTHR10655:SF17">
    <property type="entry name" value="LYSOPHOSPHOLIPASE-LIKE PROTEIN 1"/>
    <property type="match status" value="1"/>
</dbReference>
<accession>A0A964DX33</accession>
<dbReference type="Proteomes" id="UP000708298">
    <property type="component" value="Unassembled WGS sequence"/>
</dbReference>
<keyword evidence="5" id="KW-1185">Reference proteome</keyword>
<feature type="domain" description="Phospholipase/carboxylesterase/thioesterase" evidence="3">
    <location>
        <begin position="16"/>
        <end position="209"/>
    </location>
</feature>
<dbReference type="EMBL" id="JAESVB010000001">
    <property type="protein sequence ID" value="MCB8873572.1"/>
    <property type="molecule type" value="Genomic_DNA"/>
</dbReference>
<evidence type="ECO:0000256" key="2">
    <source>
        <dbReference type="ARBA" id="ARBA00022801"/>
    </source>
</evidence>
<reference evidence="4" key="2">
    <citation type="submission" date="2021-01" db="EMBL/GenBank/DDBJ databases">
        <authorList>
            <person name="Mieszkin S."/>
            <person name="Pouder E."/>
            <person name="Alain K."/>
        </authorList>
    </citation>
    <scope>NUCLEOTIDE SEQUENCE</scope>
    <source>
        <strain evidence="4">HW T2.11</strain>
    </source>
</reference>
<comment type="caution">
    <text evidence="4">The sequence shown here is derived from an EMBL/GenBank/DDBJ whole genome shotgun (WGS) entry which is preliminary data.</text>
</comment>
<dbReference type="Pfam" id="PF02230">
    <property type="entry name" value="Abhydrolase_2"/>
    <property type="match status" value="1"/>
</dbReference>
<dbReference type="RefSeq" id="WP_227319264.1">
    <property type="nucleotide sequence ID" value="NZ_JAESVB010000001.1"/>
</dbReference>
<dbReference type="GO" id="GO:0016787">
    <property type="term" value="F:hydrolase activity"/>
    <property type="evidence" value="ECO:0007669"/>
    <property type="project" value="UniProtKB-KW"/>
</dbReference>
<dbReference type="SUPFAM" id="SSF53474">
    <property type="entry name" value="alpha/beta-Hydrolases"/>
    <property type="match status" value="1"/>
</dbReference>
<dbReference type="AlphaFoldDB" id="A0A964DX33"/>
<evidence type="ECO:0000313" key="4">
    <source>
        <dbReference type="EMBL" id="MCB8873572.1"/>
    </source>
</evidence>
<sequence>MAHLTAPSFGPAAGGAPRQLVVICHGLGANGDDLIPLAPVLAPALPHALFVAPHAPEPCDLVSPEEGVHARQWFSLRDWSPAAMAAGVRRTRPVFDRFLDETLAEHKIPETDYALLGFSQGAMMSLFTGLRRIVPPRAILAYAGILLDPEALAEEIVSRPPVLLVHGDADNVVSVEFSRMAAEVLKRQQVPTELLIEPGLGHAIDNAGITAGARVLAGAFSQG</sequence>
<dbReference type="InterPro" id="IPR050565">
    <property type="entry name" value="LYPA1-2/EST-like"/>
</dbReference>
<evidence type="ECO:0000313" key="5">
    <source>
        <dbReference type="Proteomes" id="UP000708298"/>
    </source>
</evidence>
<proteinExistence type="inferred from homology"/>
<evidence type="ECO:0000259" key="3">
    <source>
        <dbReference type="Pfam" id="PF02230"/>
    </source>
</evidence>
<dbReference type="Gene3D" id="3.40.50.1820">
    <property type="entry name" value="alpha/beta hydrolase"/>
    <property type="match status" value="1"/>
</dbReference>
<organism evidence="4 5">
    <name type="scientific">Acidisoma silvae</name>
    <dbReference type="NCBI Taxonomy" id="2802396"/>
    <lineage>
        <taxon>Bacteria</taxon>
        <taxon>Pseudomonadati</taxon>
        <taxon>Pseudomonadota</taxon>
        <taxon>Alphaproteobacteria</taxon>
        <taxon>Acetobacterales</taxon>
        <taxon>Acidocellaceae</taxon>
        <taxon>Acidisoma</taxon>
    </lineage>
</organism>
<evidence type="ECO:0000256" key="1">
    <source>
        <dbReference type="ARBA" id="ARBA00006499"/>
    </source>
</evidence>
<keyword evidence="2" id="KW-0378">Hydrolase</keyword>
<protein>
    <submittedName>
        <fullName evidence="4">Prolyl oligopeptidase family serine peptidase</fullName>
    </submittedName>
</protein>
<dbReference type="InterPro" id="IPR003140">
    <property type="entry name" value="PLipase/COase/thioEstase"/>
</dbReference>
<gene>
    <name evidence="4" type="ORF">ASILVAE211_00135</name>
</gene>
<reference evidence="4" key="1">
    <citation type="journal article" date="2021" name="Microorganisms">
        <title>Acidisoma silvae sp. nov. and Acidisomacellulosilytica sp. nov., Two Acidophilic Bacteria Isolated from Decaying Wood, Hydrolyzing Cellulose and Producing Poly-3-hydroxybutyrate.</title>
        <authorList>
            <person name="Mieszkin S."/>
            <person name="Pouder E."/>
            <person name="Uroz S."/>
            <person name="Simon-Colin C."/>
            <person name="Alain K."/>
        </authorList>
    </citation>
    <scope>NUCLEOTIDE SEQUENCE</scope>
    <source>
        <strain evidence="4">HW T2.11</strain>
    </source>
</reference>
<comment type="similarity">
    <text evidence="1">Belongs to the AB hydrolase superfamily. AB hydrolase 2 family.</text>
</comment>
<dbReference type="InterPro" id="IPR029058">
    <property type="entry name" value="AB_hydrolase_fold"/>
</dbReference>
<dbReference type="PANTHER" id="PTHR10655">
    <property type="entry name" value="LYSOPHOSPHOLIPASE-RELATED"/>
    <property type="match status" value="1"/>
</dbReference>